<organism evidence="1 2">
    <name type="scientific">Cichorium intybus</name>
    <name type="common">Chicory</name>
    <dbReference type="NCBI Taxonomy" id="13427"/>
    <lineage>
        <taxon>Eukaryota</taxon>
        <taxon>Viridiplantae</taxon>
        <taxon>Streptophyta</taxon>
        <taxon>Embryophyta</taxon>
        <taxon>Tracheophyta</taxon>
        <taxon>Spermatophyta</taxon>
        <taxon>Magnoliopsida</taxon>
        <taxon>eudicotyledons</taxon>
        <taxon>Gunneridae</taxon>
        <taxon>Pentapetalae</taxon>
        <taxon>asterids</taxon>
        <taxon>campanulids</taxon>
        <taxon>Asterales</taxon>
        <taxon>Asteraceae</taxon>
        <taxon>Cichorioideae</taxon>
        <taxon>Cichorieae</taxon>
        <taxon>Cichoriinae</taxon>
        <taxon>Cichorium</taxon>
    </lineage>
</organism>
<name>A0ACB9AK62_CICIN</name>
<accession>A0ACB9AK62</accession>
<reference evidence="2" key="1">
    <citation type="journal article" date="2022" name="Mol. Ecol. Resour.">
        <title>The genomes of chicory, endive, great burdock and yacon provide insights into Asteraceae palaeo-polyploidization history and plant inulin production.</title>
        <authorList>
            <person name="Fan W."/>
            <person name="Wang S."/>
            <person name="Wang H."/>
            <person name="Wang A."/>
            <person name="Jiang F."/>
            <person name="Liu H."/>
            <person name="Zhao H."/>
            <person name="Xu D."/>
            <person name="Zhang Y."/>
        </authorList>
    </citation>
    <scope>NUCLEOTIDE SEQUENCE [LARGE SCALE GENOMIC DNA]</scope>
    <source>
        <strain evidence="2">cv. Punajuju</strain>
    </source>
</reference>
<evidence type="ECO:0000313" key="2">
    <source>
        <dbReference type="Proteomes" id="UP001055811"/>
    </source>
</evidence>
<evidence type="ECO:0000313" key="1">
    <source>
        <dbReference type="EMBL" id="KAI3710602.1"/>
    </source>
</evidence>
<dbReference type="EMBL" id="CM042015">
    <property type="protein sequence ID" value="KAI3710602.1"/>
    <property type="molecule type" value="Genomic_DNA"/>
</dbReference>
<reference evidence="1 2" key="2">
    <citation type="journal article" date="2022" name="Mol. Ecol. Resour.">
        <title>The genomes of chicory, endive, great burdock and yacon provide insights into Asteraceae paleo-polyploidization history and plant inulin production.</title>
        <authorList>
            <person name="Fan W."/>
            <person name="Wang S."/>
            <person name="Wang H."/>
            <person name="Wang A."/>
            <person name="Jiang F."/>
            <person name="Liu H."/>
            <person name="Zhao H."/>
            <person name="Xu D."/>
            <person name="Zhang Y."/>
        </authorList>
    </citation>
    <scope>NUCLEOTIDE SEQUENCE [LARGE SCALE GENOMIC DNA]</scope>
    <source>
        <strain evidence="2">cv. Punajuju</strain>
        <tissue evidence="1">Leaves</tissue>
    </source>
</reference>
<dbReference type="Proteomes" id="UP001055811">
    <property type="component" value="Linkage Group LG07"/>
</dbReference>
<proteinExistence type="predicted"/>
<comment type="caution">
    <text evidence="1">The sequence shown here is derived from an EMBL/GenBank/DDBJ whole genome shotgun (WGS) entry which is preliminary data.</text>
</comment>
<sequence>MKSPSSALDLMKSPPACLIDAASRIAAELRGVPDLIIGNYSDGNLVASLLSYKIGVTQFTADLLAMNNADFIITGTYQEIAGMRKWCQSVRLEVNVCTISGNSAILGPRVLHQFCPVDH</sequence>
<keyword evidence="2" id="KW-1185">Reference proteome</keyword>
<protein>
    <submittedName>
        <fullName evidence="1">Uncharacterized protein</fullName>
    </submittedName>
</protein>
<gene>
    <name evidence="1" type="ORF">L2E82_40387</name>
</gene>